<keyword evidence="4" id="KW-1185">Reference proteome</keyword>
<name>A0A917DY49_9BACT</name>
<reference evidence="3" key="2">
    <citation type="submission" date="2020-09" db="EMBL/GenBank/DDBJ databases">
        <authorList>
            <person name="Sun Q."/>
            <person name="Zhou Y."/>
        </authorList>
    </citation>
    <scope>NUCLEOTIDE SEQUENCE</scope>
    <source>
        <strain evidence="3">CGMCC 1.15958</strain>
    </source>
</reference>
<dbReference type="InterPro" id="IPR029031">
    <property type="entry name" value="Gingipain_N_sf"/>
</dbReference>
<evidence type="ECO:0000313" key="3">
    <source>
        <dbReference type="EMBL" id="GGD78653.1"/>
    </source>
</evidence>
<proteinExistence type="predicted"/>
<dbReference type="Gene3D" id="3.40.50.10390">
    <property type="entry name" value="Gingipain r, domain 1"/>
    <property type="match status" value="1"/>
</dbReference>
<evidence type="ECO:0000256" key="1">
    <source>
        <dbReference type="ARBA" id="ARBA00022729"/>
    </source>
</evidence>
<keyword evidence="1" id="KW-0732">Signal</keyword>
<feature type="domain" description="Gingipain" evidence="2">
    <location>
        <begin position="431"/>
        <end position="802"/>
    </location>
</feature>
<organism evidence="3 4">
    <name type="scientific">Emticicia aquatilis</name>
    <dbReference type="NCBI Taxonomy" id="1537369"/>
    <lineage>
        <taxon>Bacteria</taxon>
        <taxon>Pseudomonadati</taxon>
        <taxon>Bacteroidota</taxon>
        <taxon>Cytophagia</taxon>
        <taxon>Cytophagales</taxon>
        <taxon>Leadbetterellaceae</taxon>
        <taxon>Emticicia</taxon>
    </lineage>
</organism>
<accession>A0A917DY49</accession>
<dbReference type="Pfam" id="PF01364">
    <property type="entry name" value="Peptidase_C25"/>
    <property type="match status" value="1"/>
</dbReference>
<sequence>MNKMLKNIKTQPFSPPLDFARGTGKMIMLFLSFAYSLLFSLFSHAQSSVLATGEWYKIATTRTGVHKIDASFLRDAGIDIAKLNPQNIRIFGNGGGVLPQANNALRAKDLTENFIEVVGENDGKFDASDYILFYSESSHRILYSTNNQLFTHQNNPYSDTSFVFLNISDTKGLRIKNQTLVGSANSILTFDDFTFHEIDQKNVVSLGGRDLGGSGREWYGESFGVSPDISFDLKTEGIIPNSSIKLTSAILGASFTTTKVILKLNADSLIGEQSLRAIGTGTYDIKGNENIQTFTAISNGKSTQKLTFSFNKNNQNSSVAYLNYFEVQTKRKLQFYELQTLVRSIESLGNKTSNFIISQASNTHKIWDVTNPLLPENIPFQINNSEASFGAETQNKLKTFVLFSSTNLLEPNSIQKVSNQNIQQTQTPDLLILTIKNWHEQAERLAAFRRTNDGLSVAVVDIEQVYNEFSSGSPDPTAIRDFGRFLWQKNPTKLKYLLLLADASFDYKNIIQYASIDTKLQIPTYESRESLNPVNSYASDDYFGFFEDNEGEWQENNAGNHSMEIGVGRLPVKSIEEAKNVVDKLIYYARTQRTAGSWRRKISFVADDGDFNIHQQDADDISEVTLKTTKDLIINKIYLDAFPQIATANGAISPEVNKALNKSVNEGALIINYSGHGGTDGWTEEKVLTRDQIQSWRNLNNMPLFLTATCSFGRFDDPGNVSGAEMAMLSPRGAAIGLLTTTRPVYSNTNFLLNNAFYQAFAQKNTNPNLRLGDIFRITKNNSLSGVFNRNFSLLGDPSMQLAYPTDKIVLSKINGTSPEKQTIKALSKVSLEGEIINSADGLRKNNFNGKILVSVFDKPSEVSTLGQKTEKFKYKTYRNQVFEGLAEVKNGVFKVNFVVPKDINYQVGAGRVNFYAISTDSTLDASGSYNELMIGGSETNILSDSKAPEIKLSIDKDNLFEAQISDENGINISQAGVGHEMILVLNDTLQITANQYFTSTDDYTKGILKYSFGKLPAGQYTVKLKVWDTYNNSAEEALKFIVETEKLKILRAYNYPNPVESSTNFYIEHNAENQDLTFTLSVFNSAGKQVFEKTETCYLCDKTLNLGMKIEPKNWTIGTYFYRISVDSVSENSTSSFSGKMVFWK</sequence>
<protein>
    <submittedName>
        <fullName evidence="3">Peptidase C25</fullName>
    </submittedName>
</protein>
<dbReference type="CDD" id="cd02258">
    <property type="entry name" value="Peptidase_C25_N"/>
    <property type="match status" value="1"/>
</dbReference>
<dbReference type="AlphaFoldDB" id="A0A917DY49"/>
<dbReference type="InterPro" id="IPR001769">
    <property type="entry name" value="Gingipain"/>
</dbReference>
<evidence type="ECO:0000313" key="4">
    <source>
        <dbReference type="Proteomes" id="UP000609064"/>
    </source>
</evidence>
<dbReference type="GO" id="GO:0006508">
    <property type="term" value="P:proteolysis"/>
    <property type="evidence" value="ECO:0007669"/>
    <property type="project" value="InterPro"/>
</dbReference>
<gene>
    <name evidence="3" type="primary">porU</name>
    <name evidence="3" type="ORF">GCM10011514_48360</name>
</gene>
<dbReference type="Gene3D" id="3.40.50.1460">
    <property type="match status" value="1"/>
</dbReference>
<comment type="caution">
    <text evidence="3">The sequence shown here is derived from an EMBL/GenBank/DDBJ whole genome shotgun (WGS) entry which is preliminary data.</text>
</comment>
<reference evidence="3" key="1">
    <citation type="journal article" date="2014" name="Int. J. Syst. Evol. Microbiol.">
        <title>Complete genome sequence of Corynebacterium casei LMG S-19264T (=DSM 44701T), isolated from a smear-ripened cheese.</title>
        <authorList>
            <consortium name="US DOE Joint Genome Institute (JGI-PGF)"/>
            <person name="Walter F."/>
            <person name="Albersmeier A."/>
            <person name="Kalinowski J."/>
            <person name="Ruckert C."/>
        </authorList>
    </citation>
    <scope>NUCLEOTIDE SEQUENCE</scope>
    <source>
        <strain evidence="3">CGMCC 1.15958</strain>
    </source>
</reference>
<dbReference type="Proteomes" id="UP000609064">
    <property type="component" value="Unassembled WGS sequence"/>
</dbReference>
<dbReference type="SUPFAM" id="SSF52129">
    <property type="entry name" value="Caspase-like"/>
    <property type="match status" value="1"/>
</dbReference>
<dbReference type="GO" id="GO:0008234">
    <property type="term" value="F:cysteine-type peptidase activity"/>
    <property type="evidence" value="ECO:0007669"/>
    <property type="project" value="InterPro"/>
</dbReference>
<dbReference type="InterPro" id="IPR029030">
    <property type="entry name" value="Caspase-like_dom_sf"/>
</dbReference>
<dbReference type="NCBIfam" id="NF033707">
    <property type="entry name" value="T9SS_sortase"/>
    <property type="match status" value="1"/>
</dbReference>
<evidence type="ECO:0000259" key="2">
    <source>
        <dbReference type="Pfam" id="PF01364"/>
    </source>
</evidence>
<dbReference type="EMBL" id="BMKK01000014">
    <property type="protein sequence ID" value="GGD78653.1"/>
    <property type="molecule type" value="Genomic_DNA"/>
</dbReference>